<evidence type="ECO:0000313" key="1">
    <source>
        <dbReference type="EMBL" id="KAF9487201.1"/>
    </source>
</evidence>
<sequence>MSIVISLVYLSHSKHGAVPDVFMGLRTSSFSSNRRATPYAHCYPPIRLQWSPYVIWRRSARFLILHLRHPTRPHLRMVPLPPPTNVWSPISTSQSYRIVSSETPPPWRPFHDDIDVRHAAIHSVSERVAARRWPRAIASERGIGAAYPRHTTYTNTAPESESCLSSHDYLAEMERGYGPGEGESTASECTPRTLRTPAIRGRCRNICCESRERKDYLKF</sequence>
<reference evidence="1" key="1">
    <citation type="submission" date="2020-11" db="EMBL/GenBank/DDBJ databases">
        <authorList>
            <consortium name="DOE Joint Genome Institute"/>
            <person name="Ahrendt S."/>
            <person name="Riley R."/>
            <person name="Andreopoulos W."/>
            <person name="Labutti K."/>
            <person name="Pangilinan J."/>
            <person name="Ruiz-Duenas F.J."/>
            <person name="Barrasa J.M."/>
            <person name="Sanchez-Garcia M."/>
            <person name="Camarero S."/>
            <person name="Miyauchi S."/>
            <person name="Serrano A."/>
            <person name="Linde D."/>
            <person name="Babiker R."/>
            <person name="Drula E."/>
            <person name="Ayuso-Fernandez I."/>
            <person name="Pacheco R."/>
            <person name="Padilla G."/>
            <person name="Ferreira P."/>
            <person name="Barriuso J."/>
            <person name="Kellner H."/>
            <person name="Castanera R."/>
            <person name="Alfaro M."/>
            <person name="Ramirez L."/>
            <person name="Pisabarro A.G."/>
            <person name="Kuo A."/>
            <person name="Tritt A."/>
            <person name="Lipzen A."/>
            <person name="He G."/>
            <person name="Yan M."/>
            <person name="Ng V."/>
            <person name="Cullen D."/>
            <person name="Martin F."/>
            <person name="Rosso M.-N."/>
            <person name="Henrissat B."/>
            <person name="Hibbett D."/>
            <person name="Martinez A.T."/>
            <person name="Grigoriev I.V."/>
        </authorList>
    </citation>
    <scope>NUCLEOTIDE SEQUENCE</scope>
    <source>
        <strain evidence="1">ATCC 90797</strain>
    </source>
</reference>
<accession>A0A9P5ZJX2</accession>
<protein>
    <submittedName>
        <fullName evidence="1">Uncharacterized protein</fullName>
    </submittedName>
</protein>
<dbReference type="EMBL" id="MU154805">
    <property type="protein sequence ID" value="KAF9487201.1"/>
    <property type="molecule type" value="Genomic_DNA"/>
</dbReference>
<dbReference type="AlphaFoldDB" id="A0A9P5ZJX2"/>
<evidence type="ECO:0000313" key="2">
    <source>
        <dbReference type="Proteomes" id="UP000807025"/>
    </source>
</evidence>
<name>A0A9P5ZJX2_PLEER</name>
<proteinExistence type="predicted"/>
<dbReference type="Proteomes" id="UP000807025">
    <property type="component" value="Unassembled WGS sequence"/>
</dbReference>
<keyword evidence="2" id="KW-1185">Reference proteome</keyword>
<organism evidence="1 2">
    <name type="scientific">Pleurotus eryngii</name>
    <name type="common">Boletus of the steppes</name>
    <dbReference type="NCBI Taxonomy" id="5323"/>
    <lineage>
        <taxon>Eukaryota</taxon>
        <taxon>Fungi</taxon>
        <taxon>Dikarya</taxon>
        <taxon>Basidiomycota</taxon>
        <taxon>Agaricomycotina</taxon>
        <taxon>Agaricomycetes</taxon>
        <taxon>Agaricomycetidae</taxon>
        <taxon>Agaricales</taxon>
        <taxon>Pleurotineae</taxon>
        <taxon>Pleurotaceae</taxon>
        <taxon>Pleurotus</taxon>
    </lineage>
</organism>
<gene>
    <name evidence="1" type="ORF">BDN71DRAFT_678664</name>
</gene>
<comment type="caution">
    <text evidence="1">The sequence shown here is derived from an EMBL/GenBank/DDBJ whole genome shotgun (WGS) entry which is preliminary data.</text>
</comment>